<gene>
    <name evidence="3" type="primary">pncC</name>
    <name evidence="3" type="ORF">SMSP2_00452</name>
</gene>
<dbReference type="CDD" id="cd00885">
    <property type="entry name" value="cinA"/>
    <property type="match status" value="1"/>
</dbReference>
<sequence length="416" mass="44596">MNTAAVISVGNELLNGRCLDTNQKWLSGKLAAMGVIVRGAYTCPDELDTVRDLIINVCGSVDFLLITGGLGPTDDDITREAVAAAAGVDLEFNQELYNVIKAYFDQRGLVMSEKNRCQAYLPAGSAAIPNPVGTAPGVLAEISGTLVASMPGVPAEMYNMFTGYMEAIISKKLTGHTVTRLVKCMGIGESVMAEMLGDKMLRDRMPLINCTVSDGIITLYIQATAGSKKEADEQAEKEAKEIRQILKPWIFSESQDGPVEVLIRELSRRGEMLSLAESCTGGLIAKMITDVPGSSSILDRAWVTYSNESKIEELGVSSSILERYGAVSSETAKQMALGALKNSRASVAAAVTGIAGPAGGTDVKPVGTVYAAMAYKTKCSVKKLFYPQGREVCRNRTAQSVLLMLLNDYLHVLNQR</sequence>
<dbReference type="RefSeq" id="WP_146682402.1">
    <property type="nucleotide sequence ID" value="NZ_CP019646.1"/>
</dbReference>
<dbReference type="PANTHER" id="PTHR13939">
    <property type="entry name" value="NICOTINAMIDE-NUCLEOTIDE AMIDOHYDROLASE PNCC"/>
    <property type="match status" value="1"/>
</dbReference>
<dbReference type="NCBIfam" id="TIGR00177">
    <property type="entry name" value="molyb_syn"/>
    <property type="match status" value="1"/>
</dbReference>
<dbReference type="NCBIfam" id="TIGR00199">
    <property type="entry name" value="PncC_domain"/>
    <property type="match status" value="1"/>
</dbReference>
<comment type="similarity">
    <text evidence="1">Belongs to the CinA family.</text>
</comment>
<proteinExistence type="inferred from homology"/>
<keyword evidence="4" id="KW-1185">Reference proteome</keyword>
<dbReference type="GO" id="GO:0016787">
    <property type="term" value="F:hydrolase activity"/>
    <property type="evidence" value="ECO:0007669"/>
    <property type="project" value="UniProtKB-KW"/>
</dbReference>
<dbReference type="OrthoDB" id="9801454at2"/>
<dbReference type="InterPro" id="IPR001453">
    <property type="entry name" value="MoaB/Mog_dom"/>
</dbReference>
<dbReference type="NCBIfam" id="TIGR00200">
    <property type="entry name" value="cinA_nterm"/>
    <property type="match status" value="1"/>
</dbReference>
<dbReference type="PANTHER" id="PTHR13939:SF0">
    <property type="entry name" value="NMN AMIDOHYDROLASE-LIKE PROTEIN YFAY"/>
    <property type="match status" value="1"/>
</dbReference>
<dbReference type="PIRSF" id="PIRSF006728">
    <property type="entry name" value="CinA"/>
    <property type="match status" value="1"/>
</dbReference>
<dbReference type="InterPro" id="IPR041424">
    <property type="entry name" value="CinA_KH"/>
</dbReference>
<evidence type="ECO:0000259" key="2">
    <source>
        <dbReference type="SMART" id="SM00852"/>
    </source>
</evidence>
<dbReference type="Gene3D" id="3.90.950.20">
    <property type="entry name" value="CinA-like"/>
    <property type="match status" value="1"/>
</dbReference>
<organism evidence="3 4">
    <name type="scientific">Limihaloglobus sulfuriphilus</name>
    <dbReference type="NCBI Taxonomy" id="1851148"/>
    <lineage>
        <taxon>Bacteria</taxon>
        <taxon>Pseudomonadati</taxon>
        <taxon>Planctomycetota</taxon>
        <taxon>Phycisphaerae</taxon>
        <taxon>Sedimentisphaerales</taxon>
        <taxon>Sedimentisphaeraceae</taxon>
        <taxon>Limihaloglobus</taxon>
    </lineage>
</organism>
<dbReference type="SMART" id="SM00852">
    <property type="entry name" value="MoCF_biosynth"/>
    <property type="match status" value="1"/>
</dbReference>
<dbReference type="KEGG" id="pbas:SMSP2_00452"/>
<dbReference type="InterPro" id="IPR036653">
    <property type="entry name" value="CinA-like_C"/>
</dbReference>
<dbReference type="InterPro" id="IPR008135">
    <property type="entry name" value="Competence-induced_CinA"/>
</dbReference>
<dbReference type="SUPFAM" id="SSF53218">
    <property type="entry name" value="Molybdenum cofactor biosynthesis proteins"/>
    <property type="match status" value="1"/>
</dbReference>
<evidence type="ECO:0000256" key="1">
    <source>
        <dbReference type="HAMAP-Rule" id="MF_00226"/>
    </source>
</evidence>
<dbReference type="AlphaFoldDB" id="A0A1Q2MBP8"/>
<dbReference type="Gene3D" id="3.40.980.10">
    <property type="entry name" value="MoaB/Mog-like domain"/>
    <property type="match status" value="1"/>
</dbReference>
<protein>
    <recommendedName>
        <fullName evidence="1">CinA-like protein</fullName>
    </recommendedName>
</protein>
<dbReference type="InterPro" id="IPR008136">
    <property type="entry name" value="CinA_C"/>
</dbReference>
<dbReference type="STRING" id="1851148.SMSP2_00452"/>
<evidence type="ECO:0000313" key="3">
    <source>
        <dbReference type="EMBL" id="AQQ70111.1"/>
    </source>
</evidence>
<reference evidence="4" key="1">
    <citation type="submission" date="2017-02" db="EMBL/GenBank/DDBJ databases">
        <title>Comparative genomics and description of representatives of a novel lineage of planctomycetes thriving in anoxic sediments.</title>
        <authorList>
            <person name="Spring S."/>
            <person name="Bunk B."/>
            <person name="Sproer C."/>
        </authorList>
    </citation>
    <scope>NUCLEOTIDE SEQUENCE [LARGE SCALE GENOMIC DNA]</scope>
    <source>
        <strain evidence="4">SM-Chi-D1</strain>
    </source>
</reference>
<dbReference type="Pfam" id="PF18146">
    <property type="entry name" value="CinA_KH"/>
    <property type="match status" value="1"/>
</dbReference>
<dbReference type="EMBL" id="CP019646">
    <property type="protein sequence ID" value="AQQ70111.1"/>
    <property type="molecule type" value="Genomic_DNA"/>
</dbReference>
<dbReference type="HAMAP" id="MF_00226_B">
    <property type="entry name" value="CinA_B"/>
    <property type="match status" value="1"/>
</dbReference>
<evidence type="ECO:0000313" key="4">
    <source>
        <dbReference type="Proteomes" id="UP000188181"/>
    </source>
</evidence>
<dbReference type="Pfam" id="PF00994">
    <property type="entry name" value="MoCF_biosynth"/>
    <property type="match status" value="1"/>
</dbReference>
<dbReference type="Gene3D" id="3.30.70.2860">
    <property type="match status" value="1"/>
</dbReference>
<dbReference type="Proteomes" id="UP000188181">
    <property type="component" value="Chromosome"/>
</dbReference>
<dbReference type="InterPro" id="IPR036425">
    <property type="entry name" value="MoaB/Mog-like_dom_sf"/>
</dbReference>
<accession>A0A1Q2MBP8</accession>
<keyword evidence="3" id="KW-0378">Hydrolase</keyword>
<dbReference type="Pfam" id="PF02464">
    <property type="entry name" value="CinA"/>
    <property type="match status" value="1"/>
</dbReference>
<dbReference type="InterPro" id="IPR050101">
    <property type="entry name" value="CinA"/>
</dbReference>
<feature type="domain" description="MoaB/Mog" evidence="2">
    <location>
        <begin position="5"/>
        <end position="171"/>
    </location>
</feature>
<dbReference type="SUPFAM" id="SSF142433">
    <property type="entry name" value="CinA-like"/>
    <property type="match status" value="1"/>
</dbReference>
<name>A0A1Q2MBP8_9BACT</name>